<evidence type="ECO:0000313" key="2">
    <source>
        <dbReference type="EMBL" id="MBB6635866.1"/>
    </source>
</evidence>
<feature type="domain" description="Glycosyl transferase family 1" evidence="1">
    <location>
        <begin position="173"/>
        <end position="334"/>
    </location>
</feature>
<evidence type="ECO:0000313" key="3">
    <source>
        <dbReference type="Proteomes" id="UP000535838"/>
    </source>
</evidence>
<keyword evidence="3" id="KW-1185">Reference proteome</keyword>
<reference evidence="2 3" key="1">
    <citation type="submission" date="2020-08" db="EMBL/GenBank/DDBJ databases">
        <title>Cohnella phylogeny.</title>
        <authorList>
            <person name="Dunlap C."/>
        </authorList>
    </citation>
    <scope>NUCLEOTIDE SEQUENCE [LARGE SCALE GENOMIC DNA]</scope>
    <source>
        <strain evidence="2 3">DSM 25241</strain>
    </source>
</reference>
<comment type="caution">
    <text evidence="2">The sequence shown here is derived from an EMBL/GenBank/DDBJ whole genome shotgun (WGS) entry which is preliminary data.</text>
</comment>
<dbReference type="PANTHER" id="PTHR12526">
    <property type="entry name" value="GLYCOSYLTRANSFERASE"/>
    <property type="match status" value="1"/>
</dbReference>
<accession>A0A841SZ07</accession>
<dbReference type="InterPro" id="IPR001296">
    <property type="entry name" value="Glyco_trans_1"/>
</dbReference>
<dbReference type="AlphaFoldDB" id="A0A841SZ07"/>
<dbReference type="Gene3D" id="3.40.50.2000">
    <property type="entry name" value="Glycogen Phosphorylase B"/>
    <property type="match status" value="2"/>
</dbReference>
<evidence type="ECO:0000259" key="1">
    <source>
        <dbReference type="Pfam" id="PF00534"/>
    </source>
</evidence>
<dbReference type="Pfam" id="PF00534">
    <property type="entry name" value="Glycos_transf_1"/>
    <property type="match status" value="1"/>
</dbReference>
<name>A0A841SZ07_9BACL</name>
<sequence>MKILYVAWKSGTGGLATTLRSRILALRAAGIQADLLFVQKGDGEYLFEKIPHRYVKSKEHFQSIVKNGKYDYISFIFTTEYIPHVPSSYKGKILFEVRGWSKYVKEQMRRIGQDGKVDAVLCIAKYLVPLCKKKMNKPIPVYVDSNTVHPMFRFVPPAERTSELVPKPQAGVKAIGFVGRIEKNKNWREFVKICTRVAETENIEMWFMFHPSSSPDYNELVKVCSLGPMKRKTRMVGFVPNTLMPEIYSAIKSSGGCLLTTSVREGLGNSVLEPMACGLPVVSSDIPGKNEVITRGRENGSLYPLGDIRQGADAVKKMLNDTEWRRKVIKNGIKTINKHFRDSGYVSRYLAILAKIKKAQ</sequence>
<dbReference type="RefSeq" id="WP_185121103.1">
    <property type="nucleotide sequence ID" value="NZ_JACJVQ010000015.1"/>
</dbReference>
<dbReference type="SUPFAM" id="SSF53756">
    <property type="entry name" value="UDP-Glycosyltransferase/glycogen phosphorylase"/>
    <property type="match status" value="1"/>
</dbReference>
<dbReference type="Proteomes" id="UP000535838">
    <property type="component" value="Unassembled WGS sequence"/>
</dbReference>
<gene>
    <name evidence="2" type="ORF">H7B67_17230</name>
</gene>
<keyword evidence="2" id="KW-0808">Transferase</keyword>
<proteinExistence type="predicted"/>
<dbReference type="EMBL" id="JACJVQ010000015">
    <property type="protein sequence ID" value="MBB6635866.1"/>
    <property type="molecule type" value="Genomic_DNA"/>
</dbReference>
<dbReference type="CDD" id="cd03801">
    <property type="entry name" value="GT4_PimA-like"/>
    <property type="match status" value="1"/>
</dbReference>
<organism evidence="2 3">
    <name type="scientific">Cohnella thailandensis</name>
    <dbReference type="NCBI Taxonomy" id="557557"/>
    <lineage>
        <taxon>Bacteria</taxon>
        <taxon>Bacillati</taxon>
        <taxon>Bacillota</taxon>
        <taxon>Bacilli</taxon>
        <taxon>Bacillales</taxon>
        <taxon>Paenibacillaceae</taxon>
        <taxon>Cohnella</taxon>
    </lineage>
</organism>
<dbReference type="GO" id="GO:0016757">
    <property type="term" value="F:glycosyltransferase activity"/>
    <property type="evidence" value="ECO:0007669"/>
    <property type="project" value="InterPro"/>
</dbReference>
<protein>
    <submittedName>
        <fullName evidence="2">Glycosyltransferase family 4 protein</fullName>
    </submittedName>
</protein>